<organism evidence="1 2">
    <name type="scientific">Chaenocephalus aceratus</name>
    <name type="common">Blackfin icefish</name>
    <name type="synonym">Chaenichthys aceratus</name>
    <dbReference type="NCBI Taxonomy" id="36190"/>
    <lineage>
        <taxon>Eukaryota</taxon>
        <taxon>Metazoa</taxon>
        <taxon>Chordata</taxon>
        <taxon>Craniata</taxon>
        <taxon>Vertebrata</taxon>
        <taxon>Euteleostomi</taxon>
        <taxon>Actinopterygii</taxon>
        <taxon>Neopterygii</taxon>
        <taxon>Teleostei</taxon>
        <taxon>Neoteleostei</taxon>
        <taxon>Acanthomorphata</taxon>
        <taxon>Eupercaria</taxon>
        <taxon>Perciformes</taxon>
        <taxon>Notothenioidei</taxon>
        <taxon>Channichthyidae</taxon>
        <taxon>Chaenocephalus</taxon>
    </lineage>
</organism>
<protein>
    <submittedName>
        <fullName evidence="1">Uncharacterized protein</fullName>
    </submittedName>
</protein>
<comment type="caution">
    <text evidence="1">The sequence shown here is derived from an EMBL/GenBank/DDBJ whole genome shotgun (WGS) entry which is preliminary data.</text>
</comment>
<dbReference type="EMBL" id="CM043804">
    <property type="protein sequence ID" value="KAI4806550.1"/>
    <property type="molecule type" value="Genomic_DNA"/>
</dbReference>
<sequence length="65" mass="7462">SMGFPSRWINSRGGVRREQTDCCANRDCQISQYGEFISWRLTLDGGLQRWSPACTQKAPRHSLMD</sequence>
<feature type="non-terminal residue" evidence="1">
    <location>
        <position position="1"/>
    </location>
</feature>
<dbReference type="Proteomes" id="UP001057452">
    <property type="component" value="Chromosome 20"/>
</dbReference>
<feature type="non-terminal residue" evidence="1">
    <location>
        <position position="65"/>
    </location>
</feature>
<reference evidence="1" key="1">
    <citation type="submission" date="2022-05" db="EMBL/GenBank/DDBJ databases">
        <title>Chromosome-level genome of Chaenocephalus aceratus.</title>
        <authorList>
            <person name="Park H."/>
        </authorList>
    </citation>
    <scope>NUCLEOTIDE SEQUENCE</scope>
    <source>
        <strain evidence="1">KU_202001</strain>
    </source>
</reference>
<proteinExistence type="predicted"/>
<name>A0ACB9W1M7_CHAAC</name>
<keyword evidence="2" id="KW-1185">Reference proteome</keyword>
<evidence type="ECO:0000313" key="2">
    <source>
        <dbReference type="Proteomes" id="UP001057452"/>
    </source>
</evidence>
<evidence type="ECO:0000313" key="1">
    <source>
        <dbReference type="EMBL" id="KAI4806550.1"/>
    </source>
</evidence>
<accession>A0ACB9W1M7</accession>
<gene>
    <name evidence="1" type="ORF">KUCAC02_017369</name>
</gene>